<dbReference type="Proteomes" id="UP001225788">
    <property type="component" value="Chromosome"/>
</dbReference>
<reference evidence="5 6" key="1">
    <citation type="submission" date="2023-08" db="EMBL/GenBank/DDBJ databases">
        <title>Pathogen: clinical or host-associated sample.</title>
        <authorList>
            <person name="Hergert J."/>
            <person name="Casey R."/>
            <person name="Wagner J."/>
            <person name="Young E.L."/>
            <person name="Oakeson K.F."/>
        </authorList>
    </citation>
    <scope>NUCLEOTIDE SEQUENCE [LARGE SCALE GENOMIC DNA]</scope>
    <source>
        <strain evidence="5 6">UPHL-collab-2</strain>
    </source>
</reference>
<dbReference type="RefSeq" id="WP_306156384.1">
    <property type="nucleotide sequence ID" value="NZ_CP132314.1"/>
</dbReference>
<dbReference type="PANTHER" id="PTHR30576">
    <property type="entry name" value="COLANIC BIOSYNTHESIS UDP-GLUCOSE LIPID CARRIER TRANSFERASE"/>
    <property type="match status" value="1"/>
</dbReference>
<evidence type="ECO:0000313" key="5">
    <source>
        <dbReference type="EMBL" id="WLS01469.1"/>
    </source>
</evidence>
<evidence type="ECO:0000259" key="4">
    <source>
        <dbReference type="Pfam" id="PF02397"/>
    </source>
</evidence>
<sequence length="233" mass="25875">MKRLFDIVTSATGLVLLSPVLIVVLVRIWLQDHHSPFYLGERASRGGGSFRMVKIRSMIVGADRSGVESTGTADTRITPLGHFIRRYKLDETTQLWNVLRGDMSLVGPRPNTLREVAKYTAAERGLLSVRPGITDIASIVFSDEGDIIKDAPDPDEAYDKLVRPWKSRLGLIYANNAGVILDIQLVFLTLLAIVNKQAALRGVRRILLMLNADQQVIDVAQRDRPLEPSLPPL</sequence>
<comment type="similarity">
    <text evidence="1">Belongs to the bacterial sugar transferase family.</text>
</comment>
<dbReference type="InterPro" id="IPR003362">
    <property type="entry name" value="Bact_transf"/>
</dbReference>
<keyword evidence="2" id="KW-0270">Exopolysaccharide synthesis</keyword>
<dbReference type="GO" id="GO:0016740">
    <property type="term" value="F:transferase activity"/>
    <property type="evidence" value="ECO:0007669"/>
    <property type="project" value="UniProtKB-KW"/>
</dbReference>
<feature type="domain" description="Bacterial sugar transferase" evidence="4">
    <location>
        <begin position="2"/>
        <end position="194"/>
    </location>
</feature>
<dbReference type="EC" id="2.7.8.-" evidence="5"/>
<dbReference type="Pfam" id="PF02397">
    <property type="entry name" value="Bac_transf"/>
    <property type="match status" value="1"/>
</dbReference>
<evidence type="ECO:0000256" key="3">
    <source>
        <dbReference type="SAM" id="Phobius"/>
    </source>
</evidence>
<accession>A0ABY9K1F8</accession>
<feature type="transmembrane region" description="Helical" evidence="3">
    <location>
        <begin position="7"/>
        <end position="30"/>
    </location>
</feature>
<dbReference type="EMBL" id="CP132314">
    <property type="protein sequence ID" value="WLS01469.1"/>
    <property type="molecule type" value="Genomic_DNA"/>
</dbReference>
<evidence type="ECO:0000256" key="1">
    <source>
        <dbReference type="ARBA" id="ARBA00006464"/>
    </source>
</evidence>
<keyword evidence="5" id="KW-0808">Transferase</keyword>
<proteinExistence type="inferred from homology"/>
<evidence type="ECO:0000313" key="6">
    <source>
        <dbReference type="Proteomes" id="UP001225788"/>
    </source>
</evidence>
<keyword evidence="6" id="KW-1185">Reference proteome</keyword>
<dbReference type="PANTHER" id="PTHR30576:SF20">
    <property type="entry name" value="QUINOVOSAMINEPHOSPHOTRANSFERAE-RELATED"/>
    <property type="match status" value="1"/>
</dbReference>
<protein>
    <submittedName>
        <fullName evidence="5">Sugar transferase</fullName>
        <ecNumber evidence="5">2.7.8.-</ecNumber>
    </submittedName>
</protein>
<name>A0ABY9K1F8_9HYPH</name>
<organism evidence="5 6">
    <name type="scientific">Shinella oryzae</name>
    <dbReference type="NCBI Taxonomy" id="2871820"/>
    <lineage>
        <taxon>Bacteria</taxon>
        <taxon>Pseudomonadati</taxon>
        <taxon>Pseudomonadota</taxon>
        <taxon>Alphaproteobacteria</taxon>
        <taxon>Hyphomicrobiales</taxon>
        <taxon>Rhizobiaceae</taxon>
        <taxon>Shinella</taxon>
    </lineage>
</organism>
<evidence type="ECO:0000256" key="2">
    <source>
        <dbReference type="ARBA" id="ARBA00023169"/>
    </source>
</evidence>
<gene>
    <name evidence="5" type="ORF">Q9315_08330</name>
</gene>
<keyword evidence="3" id="KW-0472">Membrane</keyword>
<feature type="transmembrane region" description="Helical" evidence="3">
    <location>
        <begin position="171"/>
        <end position="194"/>
    </location>
</feature>
<keyword evidence="3" id="KW-1133">Transmembrane helix</keyword>
<keyword evidence="3" id="KW-0812">Transmembrane</keyword>